<dbReference type="OrthoDB" id="416344at2759"/>
<dbReference type="GO" id="GO:0006508">
    <property type="term" value="P:proteolysis"/>
    <property type="evidence" value="ECO:0007669"/>
    <property type="project" value="UniProtKB-KW"/>
</dbReference>
<dbReference type="InterPro" id="IPR006565">
    <property type="entry name" value="BTP"/>
</dbReference>
<evidence type="ECO:0000313" key="18">
    <source>
        <dbReference type="Proteomes" id="UP000253664"/>
    </source>
</evidence>
<dbReference type="PANTHER" id="PTHR42776:SF13">
    <property type="entry name" value="DIPEPTIDYL-PEPTIDASE 5"/>
    <property type="match status" value="1"/>
</dbReference>
<organism evidence="17 18">
    <name type="scientific">Ophiocordyceps polyrhachis-furcata BCC 54312</name>
    <dbReference type="NCBI Taxonomy" id="1330021"/>
    <lineage>
        <taxon>Eukaryota</taxon>
        <taxon>Fungi</taxon>
        <taxon>Dikarya</taxon>
        <taxon>Ascomycota</taxon>
        <taxon>Pezizomycotina</taxon>
        <taxon>Sordariomycetes</taxon>
        <taxon>Hypocreomycetidae</taxon>
        <taxon>Hypocreales</taxon>
        <taxon>Ophiocordycipitaceae</taxon>
        <taxon>Ophiocordyceps</taxon>
    </lineage>
</organism>
<dbReference type="Pfam" id="PF09340">
    <property type="entry name" value="NuA4"/>
    <property type="match status" value="1"/>
</dbReference>
<evidence type="ECO:0000256" key="10">
    <source>
        <dbReference type="ARBA" id="ARBA00023015"/>
    </source>
</evidence>
<dbReference type="SMART" id="SM00576">
    <property type="entry name" value="BTP"/>
    <property type="match status" value="1"/>
</dbReference>
<dbReference type="InterPro" id="IPR011659">
    <property type="entry name" value="WD40"/>
</dbReference>
<evidence type="ECO:0000256" key="6">
    <source>
        <dbReference type="ARBA" id="ARBA00022729"/>
    </source>
</evidence>
<dbReference type="InterPro" id="IPR015418">
    <property type="entry name" value="Eaf6"/>
</dbReference>
<comment type="similarity">
    <text evidence="2">Belongs to the peptidase S9C family.</text>
</comment>
<dbReference type="Proteomes" id="UP000253664">
    <property type="component" value="Unassembled WGS sequence"/>
</dbReference>
<feature type="region of interest" description="Disordered" evidence="15">
    <location>
        <begin position="75"/>
        <end position="157"/>
    </location>
</feature>
<accession>A0A367LLY7</accession>
<evidence type="ECO:0000256" key="4">
    <source>
        <dbReference type="ARBA" id="ARBA00018504"/>
    </source>
</evidence>
<evidence type="ECO:0000256" key="14">
    <source>
        <dbReference type="ARBA" id="ARBA00032829"/>
    </source>
</evidence>
<evidence type="ECO:0000256" key="12">
    <source>
        <dbReference type="ARBA" id="ARBA00023163"/>
    </source>
</evidence>
<dbReference type="GO" id="GO:0004252">
    <property type="term" value="F:serine-type endopeptidase activity"/>
    <property type="evidence" value="ECO:0007669"/>
    <property type="project" value="TreeGrafter"/>
</dbReference>
<comment type="caution">
    <text evidence="17">The sequence shown here is derived from an EMBL/GenBank/DDBJ whole genome shotgun (WGS) entry which is preliminary data.</text>
</comment>
<feature type="compositionally biased region" description="Polar residues" evidence="15">
    <location>
        <begin position="83"/>
        <end position="140"/>
    </location>
</feature>
<evidence type="ECO:0000256" key="7">
    <source>
        <dbReference type="ARBA" id="ARBA00022801"/>
    </source>
</evidence>
<sequence>MGDNKQNNAPAATAEFKKAQSRVRELVERRRAQERRLAQLEDGIALKESTYLESTPAGNIITGFENYMKGASGAAAQRRKTGSADQNRVFSRSSISYRPNNADFSTPGESTPASHTPTPLSASFRDSASAHQTPMPNKTSSKAKRKDGDEGEAQALASKKRTSFGAVLLSAPRRSAGIPNWSGDLVLYSVMSYSFETHSRSSSIRVFNIKQGLSYRIVDHPDASDAVWIGDEDVLYFKPGDHGYTMMYTRHVGEDSEPQLIHKIKGNIFAPKTKKLPDGKTAICLAAVTTPAGYMLYPPGEVKPHSSAKVYSSLFVRHWDAWTTRNSNSLWYGQLSNKNGKWQLDGPGFTNLLAGTRLVSPVPNFGGAGDFDIAENAICFVAKDPTLNQARYTKTDLYYVPIKSFREKPTGPPQMVKTGELRGYSTSPTFSGDGKKIAFARMKNQQYESDKSRLLVIPDVGDLSKVQELHETSCGRGGWDYSADSISWSHDDKELFVTAEMHGSVLLWRLPSSPAKDKMPTVAFHHQGSVTNFRPLGKGPLLFISTRSLVDSSNYATLDYSTGAVCQVSSISRNGRTFGLSRRQVGEFWYPGSAGYENHALVVKPSKFDESKKYPLALLIHGGPQGAWTDDWSTRWNPAVFAEQGYVVVCPNPTGSTGYGQKHVDAITRNWGGNPYEDLVKCFEFLEKEVSYIDTEHAVALGASYGGYMINWIQGHELGRKFKALVCHDGVFSTQNQWATEELFFPEHDFGGTLWEKRDNYVKWDPSMHLDQWATPQLLIHNELDYRIPISEGLAMFNVLQARGVPSKLIVFPDENHWVTNPENSLVWHREVLAWINKYSGIADAGGWEGVVAVVQDRAATMSGQAAVFHALLRPSMLQILRATGYHATKGAVLDSVTDLAARYLYALCEATAGHASHNHGTPGDYTVADVGLALGDVGALLPERRGAGWDRGDGLVEDARGLDEFLAWFSGPRMRELMDMARDGESDATDYLAALKKKHNKTGDDNKYHGTLIGRLADATCDIQVEGGPEPSIDEWSPAPSTDNGSVTEGRLPDVGVEDEDDKMDLL</sequence>
<keyword evidence="13" id="KW-0539">Nucleus</keyword>
<dbReference type="GO" id="GO:0005634">
    <property type="term" value="C:nucleus"/>
    <property type="evidence" value="ECO:0007669"/>
    <property type="project" value="UniProtKB-SubCell"/>
</dbReference>
<feature type="compositionally biased region" description="Polar residues" evidence="15">
    <location>
        <begin position="1"/>
        <end position="10"/>
    </location>
</feature>
<dbReference type="Gene3D" id="3.40.50.1820">
    <property type="entry name" value="alpha/beta hydrolase"/>
    <property type="match status" value="1"/>
</dbReference>
<dbReference type="Pfam" id="PF07676">
    <property type="entry name" value="PD40"/>
    <property type="match status" value="1"/>
</dbReference>
<feature type="domain" description="Bromodomain associated" evidence="16">
    <location>
        <begin position="866"/>
        <end position="944"/>
    </location>
</feature>
<feature type="region of interest" description="Disordered" evidence="15">
    <location>
        <begin position="1"/>
        <end position="20"/>
    </location>
</feature>
<comment type="similarity">
    <text evidence="3">Belongs to the EAF6 family.</text>
</comment>
<dbReference type="SUPFAM" id="SSF53474">
    <property type="entry name" value="alpha/beta-Hydrolases"/>
    <property type="match status" value="1"/>
</dbReference>
<evidence type="ECO:0000256" key="15">
    <source>
        <dbReference type="SAM" id="MobiDB-lite"/>
    </source>
</evidence>
<dbReference type="AlphaFoldDB" id="A0A367LLY7"/>
<keyword evidence="9" id="KW-0156">Chromatin regulator</keyword>
<dbReference type="Pfam" id="PF07524">
    <property type="entry name" value="Bromo_TP"/>
    <property type="match status" value="1"/>
</dbReference>
<dbReference type="FunFam" id="3.40.50.1820:FF:000028">
    <property type="entry name" value="S9 family peptidase"/>
    <property type="match status" value="1"/>
</dbReference>
<keyword evidence="11" id="KW-0175">Coiled coil</keyword>
<evidence type="ECO:0000313" key="17">
    <source>
        <dbReference type="EMBL" id="RCI15444.1"/>
    </source>
</evidence>
<proteinExistence type="inferred from homology"/>
<dbReference type="Gene3D" id="2.120.10.30">
    <property type="entry name" value="TolB, C-terminal domain"/>
    <property type="match status" value="1"/>
</dbReference>
<dbReference type="GO" id="GO:0006325">
    <property type="term" value="P:chromatin organization"/>
    <property type="evidence" value="ECO:0007669"/>
    <property type="project" value="UniProtKB-KW"/>
</dbReference>
<evidence type="ECO:0000256" key="1">
    <source>
        <dbReference type="ARBA" id="ARBA00004123"/>
    </source>
</evidence>
<dbReference type="SUPFAM" id="SSF82171">
    <property type="entry name" value="DPP6 N-terminal domain-like"/>
    <property type="match status" value="1"/>
</dbReference>
<dbReference type="Gene3D" id="1.10.20.10">
    <property type="entry name" value="Histone, subunit A"/>
    <property type="match status" value="1"/>
</dbReference>
<keyword evidence="7" id="KW-0378">Hydrolase</keyword>
<keyword evidence="5" id="KW-0645">Protease</keyword>
<dbReference type="InterPro" id="IPR011042">
    <property type="entry name" value="6-blade_b-propeller_TolB-like"/>
</dbReference>
<dbReference type="PANTHER" id="PTHR42776">
    <property type="entry name" value="SERINE PEPTIDASE S9 FAMILY MEMBER"/>
    <property type="match status" value="1"/>
</dbReference>
<evidence type="ECO:0000256" key="2">
    <source>
        <dbReference type="ARBA" id="ARBA00010040"/>
    </source>
</evidence>
<evidence type="ECO:0000256" key="8">
    <source>
        <dbReference type="ARBA" id="ARBA00022825"/>
    </source>
</evidence>
<evidence type="ECO:0000259" key="16">
    <source>
        <dbReference type="SMART" id="SM00576"/>
    </source>
</evidence>
<keyword evidence="10" id="KW-0805">Transcription regulation</keyword>
<dbReference type="CDD" id="cd00076">
    <property type="entry name" value="HFD_SF"/>
    <property type="match status" value="1"/>
</dbReference>
<dbReference type="InterPro" id="IPR029058">
    <property type="entry name" value="AB_hydrolase_fold"/>
</dbReference>
<keyword evidence="12" id="KW-0804">Transcription</keyword>
<name>A0A367LLY7_9HYPO</name>
<evidence type="ECO:0000256" key="11">
    <source>
        <dbReference type="ARBA" id="ARBA00023054"/>
    </source>
</evidence>
<keyword evidence="8" id="KW-0720">Serine protease</keyword>
<protein>
    <recommendedName>
        <fullName evidence="4">Chromatin modification-related protein EAF6</fullName>
    </recommendedName>
    <alternativeName>
        <fullName evidence="14">Dipeptidyl-peptidase V</fullName>
    </alternativeName>
</protein>
<dbReference type="STRING" id="1330021.A0A367LLY7"/>
<dbReference type="InterPro" id="IPR001375">
    <property type="entry name" value="Peptidase_S9_cat"/>
</dbReference>
<dbReference type="InterPro" id="IPR009072">
    <property type="entry name" value="Histone-fold"/>
</dbReference>
<gene>
    <name evidence="17" type="ORF">L249_3420</name>
</gene>
<comment type="subcellular location">
    <subcellularLocation>
        <location evidence="1">Nucleus</location>
    </subcellularLocation>
</comment>
<feature type="compositionally biased region" description="Acidic residues" evidence="15">
    <location>
        <begin position="1057"/>
        <end position="1068"/>
    </location>
</feature>
<keyword evidence="18" id="KW-1185">Reference proteome</keyword>
<dbReference type="EMBL" id="LKCN02000002">
    <property type="protein sequence ID" value="RCI15444.1"/>
    <property type="molecule type" value="Genomic_DNA"/>
</dbReference>
<feature type="region of interest" description="Disordered" evidence="15">
    <location>
        <begin position="1026"/>
        <end position="1068"/>
    </location>
</feature>
<dbReference type="Pfam" id="PF00326">
    <property type="entry name" value="Peptidase_S9"/>
    <property type="match status" value="1"/>
</dbReference>
<evidence type="ECO:0000256" key="3">
    <source>
        <dbReference type="ARBA" id="ARBA00010916"/>
    </source>
</evidence>
<keyword evidence="6" id="KW-0732">Signal</keyword>
<evidence type="ECO:0000256" key="5">
    <source>
        <dbReference type="ARBA" id="ARBA00022670"/>
    </source>
</evidence>
<evidence type="ECO:0000256" key="13">
    <source>
        <dbReference type="ARBA" id="ARBA00023242"/>
    </source>
</evidence>
<evidence type="ECO:0000256" key="9">
    <source>
        <dbReference type="ARBA" id="ARBA00022853"/>
    </source>
</evidence>
<dbReference type="GO" id="GO:0046982">
    <property type="term" value="F:protein heterodimerization activity"/>
    <property type="evidence" value="ECO:0007669"/>
    <property type="project" value="InterPro"/>
</dbReference>
<dbReference type="GO" id="GO:0000123">
    <property type="term" value="C:histone acetyltransferase complex"/>
    <property type="evidence" value="ECO:0007669"/>
    <property type="project" value="InterPro"/>
</dbReference>
<reference evidence="17 18" key="1">
    <citation type="journal article" date="2015" name="BMC Genomics">
        <title>Insights from the genome of Ophiocordyceps polyrhachis-furcata to pathogenicity and host specificity in insect fungi.</title>
        <authorList>
            <person name="Wichadakul D."/>
            <person name="Kobmoo N."/>
            <person name="Ingsriswang S."/>
            <person name="Tangphatsornruang S."/>
            <person name="Chantasingh D."/>
            <person name="Luangsa-ard J.J."/>
            <person name="Eurwilaichitr L."/>
        </authorList>
    </citation>
    <scope>NUCLEOTIDE SEQUENCE [LARGE SCALE GENOMIC DNA]</scope>
    <source>
        <strain evidence="17 18">BCC 54312</strain>
    </source>
</reference>